<accession>A0A4R5W1K8</accession>
<name>A0A4R5W1K8_9BURK</name>
<evidence type="ECO:0000313" key="2">
    <source>
        <dbReference type="Proteomes" id="UP000294829"/>
    </source>
</evidence>
<dbReference type="RefSeq" id="WP_133328123.1">
    <property type="nucleotide sequence ID" value="NZ_SMYL01000004.1"/>
</dbReference>
<gene>
    <name evidence="1" type="ORF">E2I14_10335</name>
</gene>
<proteinExistence type="predicted"/>
<dbReference type="Proteomes" id="UP000294829">
    <property type="component" value="Unassembled WGS sequence"/>
</dbReference>
<dbReference type="OrthoDB" id="7996345at2"/>
<organism evidence="1 2">
    <name type="scientific">Sapientia aquatica</name>
    <dbReference type="NCBI Taxonomy" id="1549640"/>
    <lineage>
        <taxon>Bacteria</taxon>
        <taxon>Pseudomonadati</taxon>
        <taxon>Pseudomonadota</taxon>
        <taxon>Betaproteobacteria</taxon>
        <taxon>Burkholderiales</taxon>
        <taxon>Oxalobacteraceae</taxon>
        <taxon>Sapientia</taxon>
    </lineage>
</organism>
<dbReference type="EMBL" id="SMYL01000004">
    <property type="protein sequence ID" value="TDK65983.1"/>
    <property type="molecule type" value="Genomic_DNA"/>
</dbReference>
<dbReference type="Pfam" id="PF02924">
    <property type="entry name" value="HDPD"/>
    <property type="match status" value="1"/>
</dbReference>
<reference evidence="1 2" key="1">
    <citation type="submission" date="2019-03" db="EMBL/GenBank/DDBJ databases">
        <title>Sapientia aquatica gen. nov., sp. nov., isolated from a crater lake.</title>
        <authorList>
            <person name="Felfoldi T."/>
            <person name="Szabo A."/>
            <person name="Toth E."/>
            <person name="Schumann P."/>
            <person name="Keki Z."/>
            <person name="Marialigeti K."/>
            <person name="Mathe I."/>
        </authorList>
    </citation>
    <scope>NUCLEOTIDE SEQUENCE [LARGE SCALE GENOMIC DNA]</scope>
    <source>
        <strain evidence="1 2">SA-152</strain>
    </source>
</reference>
<dbReference type="Gene3D" id="2.40.300.10">
    <property type="entry name" value="Head decoration protein D"/>
    <property type="match status" value="1"/>
</dbReference>
<sequence length="124" mass="12830">MVTQIQPKTLADLLLIEVSAGWSKKTAPIKAGPRYPMGTVLSVTNGVYAPLDLAGSATAKKAAAVLAKSLEPSTTDTQAIVIARGAVVAIDELIWPNGITPAQKANALAELDERGIDARAALLL</sequence>
<evidence type="ECO:0000313" key="1">
    <source>
        <dbReference type="EMBL" id="TDK65983.1"/>
    </source>
</evidence>
<keyword evidence="2" id="KW-1185">Reference proteome</keyword>
<protein>
    <submittedName>
        <fullName evidence="1">Head decoration protein</fullName>
    </submittedName>
</protein>
<dbReference type="InterPro" id="IPR004195">
    <property type="entry name" value="Head_decoration_D"/>
</dbReference>
<comment type="caution">
    <text evidence="1">The sequence shown here is derived from an EMBL/GenBank/DDBJ whole genome shotgun (WGS) entry which is preliminary data.</text>
</comment>
<dbReference type="AlphaFoldDB" id="A0A4R5W1K8"/>